<feature type="region of interest" description="Disordered" evidence="11">
    <location>
        <begin position="983"/>
        <end position="1029"/>
    </location>
</feature>
<sequence length="1069" mass="118906">MKGVLVVVVLMVSLSLGEAGCPAQCLICRKELYKCTISDLSELSTTLPHNITRLSLANNSIKHLTRNSFRGLHNLRELHLQDNNDLHLDNQMLSEVLKELRSLKTLRGSELDGLTPKLINLTRTINISKNTKKENIHCYFRKMPPSKCSRSDLPKCHDALSLNEEELSKFKTEGCAHARCTIKQTGKTLDCYTTLEGGNDTSWSILGDNSAVKLALWTFGLLAVTSNFLVLLTLLCNKEARTSALCLFVMNLLLGNILIGIHIVVLTVSDTITYGNFLRYGEGRWESSYCVPLFFVKTLGVVLVILSLVLVTAERVLVIVFHADRHLDRCRSVGYIIESWLVAIVITVVLWTKSSSWGYMCATFANSKEFNNINQGVKISLAGTGVILIFVYIYLLCRQKDKKNADMTSSEYRSTVRMLLLLISTLLLWVLPYMVLVFMVPVIISVTLSMQTLAISITINSCLHPFIYSYDNDHLEHLYSALACKKDACVLLPLAVQGQCYQPANTKETPLPGMELERLEHVRSLESIEVRTVAPFDSRTLLSPVTVSDIKKEMKRGSEISKAEGAVIIRNTSPTGEKFVEDFTVVQVHSVPSSPSTPARHGRPLIEEHSDCGTMSSDTNVTWISSDCPSNAHLRLGDGNSTTSSRASSIPLGKSAASPHIQRRKRLSSVKSADSEDFDDEDACNSDFSERRKRPVEFIDIEPVTDSLEESVKDLENKRDKRMSPVEMICKVLSPKMKKKRPKTGEGLPGSKHSLDSCRPHYRRSKSMVLGKDARNVKVKEDVTKPLSAVQLREKRPRGQSRENRNGVFVFPSTDNGLQGITSDSSECTPTSSEPCFQDRSRSPTEKDWERLKYLVIKPVPTHAKHKGYKETKKGKLSRSVSEPSKTKVRIYENPVVDFDNNNKVGDNRVSRENLPSSPTSLTSPLSPTRRLAKLEEGDTVPDLPKGLKSKNRMSTASTTSSKRLSNKSLEWDPSYNAYSYSEDDVMPPTPPPPPRVMNGLPPSPPPSPVSSTGTQLDPSRSQYSLDWDPTSVQMRLSIASRDSAGGISQQDECVEEIDEPTEMNGTTS</sequence>
<dbReference type="InterPro" id="IPR032675">
    <property type="entry name" value="LRR_dom_sf"/>
</dbReference>
<feature type="signal peptide" evidence="13">
    <location>
        <begin position="1"/>
        <end position="19"/>
    </location>
</feature>
<evidence type="ECO:0000259" key="14">
    <source>
        <dbReference type="PROSITE" id="PS50262"/>
    </source>
</evidence>
<keyword evidence="7" id="KW-0297">G-protein coupled receptor</keyword>
<keyword evidence="16" id="KW-1185">Reference proteome</keyword>
<keyword evidence="2" id="KW-1003">Cell membrane</keyword>
<dbReference type="Gene3D" id="1.20.1070.10">
    <property type="entry name" value="Rhodopsin 7-helix transmembrane proteins"/>
    <property type="match status" value="1"/>
</dbReference>
<feature type="compositionally biased region" description="Polar residues" evidence="11">
    <location>
        <begin position="813"/>
        <end position="835"/>
    </location>
</feature>
<feature type="transmembrane region" description="Helical" evidence="12">
    <location>
        <begin position="289"/>
        <end position="311"/>
    </location>
</feature>
<evidence type="ECO:0000256" key="13">
    <source>
        <dbReference type="SAM" id="SignalP"/>
    </source>
</evidence>
<dbReference type="HOGENOM" id="CLU_287913_0_0_1"/>
<feature type="domain" description="G-protein coupled receptors family 1 profile" evidence="14">
    <location>
        <begin position="226"/>
        <end position="468"/>
    </location>
</feature>
<keyword evidence="3" id="KW-0433">Leucine-rich repeat</keyword>
<dbReference type="InterPro" id="IPR017452">
    <property type="entry name" value="GPCR_Rhodpsn_7TM"/>
</dbReference>
<keyword evidence="10" id="KW-0807">Transducer</keyword>
<gene>
    <name evidence="15" type="ORF">NEMVEDRAFT_v1g216684</name>
</gene>
<dbReference type="OMA" id="DECMAND"/>
<name>A7SSA5_NEMVE</name>
<feature type="region of interest" description="Disordered" evidence="11">
    <location>
        <begin position="737"/>
        <end position="759"/>
    </location>
</feature>
<feature type="region of interest" description="Disordered" evidence="11">
    <location>
        <begin position="634"/>
        <end position="687"/>
    </location>
</feature>
<dbReference type="STRING" id="45351.A7SSA5"/>
<dbReference type="PANTHER" id="PTHR24372">
    <property type="entry name" value="GLYCOPROTEIN HORMONE RECEPTOR"/>
    <property type="match status" value="1"/>
</dbReference>
<dbReference type="GO" id="GO:0009755">
    <property type="term" value="P:hormone-mediated signaling pathway"/>
    <property type="evidence" value="ECO:0000318"/>
    <property type="project" value="GO_Central"/>
</dbReference>
<dbReference type="KEGG" id="nve:5504615"/>
<feature type="chain" id="PRO_5002713057" description="G-protein coupled receptors family 1 profile domain-containing protein" evidence="13">
    <location>
        <begin position="20"/>
        <end position="1069"/>
    </location>
</feature>
<dbReference type="GO" id="GO:0008528">
    <property type="term" value="F:G protein-coupled peptide receptor activity"/>
    <property type="evidence" value="ECO:0000318"/>
    <property type="project" value="GO_Central"/>
</dbReference>
<keyword evidence="13" id="KW-0732">Signal</keyword>
<dbReference type="AlphaFoldDB" id="A7SSA5"/>
<dbReference type="eggNOG" id="KOG2087">
    <property type="taxonomic scope" value="Eukaryota"/>
</dbReference>
<comment type="subcellular location">
    <subcellularLocation>
        <location evidence="1">Cell membrane</location>
        <topology evidence="1">Multi-pass membrane protein</topology>
    </subcellularLocation>
</comment>
<keyword evidence="5" id="KW-0677">Repeat</keyword>
<evidence type="ECO:0000256" key="5">
    <source>
        <dbReference type="ARBA" id="ARBA00022737"/>
    </source>
</evidence>
<feature type="compositionally biased region" description="Polar residues" evidence="11">
    <location>
        <begin position="639"/>
        <end position="648"/>
    </location>
</feature>
<keyword evidence="8 12" id="KW-0472">Membrane</keyword>
<reference evidence="15 16" key="1">
    <citation type="journal article" date="2007" name="Science">
        <title>Sea anemone genome reveals ancestral eumetazoan gene repertoire and genomic organization.</title>
        <authorList>
            <person name="Putnam N.H."/>
            <person name="Srivastava M."/>
            <person name="Hellsten U."/>
            <person name="Dirks B."/>
            <person name="Chapman J."/>
            <person name="Salamov A."/>
            <person name="Terry A."/>
            <person name="Shapiro H."/>
            <person name="Lindquist E."/>
            <person name="Kapitonov V.V."/>
            <person name="Jurka J."/>
            <person name="Genikhovich G."/>
            <person name="Grigoriev I.V."/>
            <person name="Lucas S.M."/>
            <person name="Steele R.E."/>
            <person name="Finnerty J.R."/>
            <person name="Technau U."/>
            <person name="Martindale M.Q."/>
            <person name="Rokhsar D.S."/>
        </authorList>
    </citation>
    <scope>NUCLEOTIDE SEQUENCE [LARGE SCALE GENOMIC DNA]</scope>
    <source>
        <strain evidence="16">CH2 X CH6</strain>
    </source>
</reference>
<feature type="region of interest" description="Disordered" evidence="11">
    <location>
        <begin position="864"/>
        <end position="888"/>
    </location>
</feature>
<feature type="region of interest" description="Disordered" evidence="11">
    <location>
        <begin position="788"/>
        <end position="848"/>
    </location>
</feature>
<evidence type="ECO:0000256" key="7">
    <source>
        <dbReference type="ARBA" id="ARBA00023040"/>
    </source>
</evidence>
<feature type="compositionally biased region" description="Pro residues" evidence="11">
    <location>
        <begin position="988"/>
        <end position="1009"/>
    </location>
</feature>
<feature type="region of interest" description="Disordered" evidence="11">
    <location>
        <begin position="900"/>
        <end position="966"/>
    </location>
</feature>
<evidence type="ECO:0000256" key="1">
    <source>
        <dbReference type="ARBA" id="ARBA00004651"/>
    </source>
</evidence>
<dbReference type="PROSITE" id="PS50262">
    <property type="entry name" value="G_PROTEIN_RECEP_F1_2"/>
    <property type="match status" value="1"/>
</dbReference>
<evidence type="ECO:0000256" key="9">
    <source>
        <dbReference type="ARBA" id="ARBA00023170"/>
    </source>
</evidence>
<dbReference type="InterPro" id="IPR000276">
    <property type="entry name" value="GPCR_Rhodpsn"/>
</dbReference>
<evidence type="ECO:0000256" key="10">
    <source>
        <dbReference type="ARBA" id="ARBA00023224"/>
    </source>
</evidence>
<dbReference type="Proteomes" id="UP000001593">
    <property type="component" value="Unassembled WGS sequence"/>
</dbReference>
<dbReference type="SUPFAM" id="SSF52058">
    <property type="entry name" value="L domain-like"/>
    <property type="match status" value="1"/>
</dbReference>
<evidence type="ECO:0000256" key="8">
    <source>
        <dbReference type="ARBA" id="ARBA00023136"/>
    </source>
</evidence>
<feature type="transmembrane region" description="Helical" evidence="12">
    <location>
        <begin position="379"/>
        <end position="397"/>
    </location>
</feature>
<keyword evidence="4 12" id="KW-0812">Transmembrane</keyword>
<evidence type="ECO:0000256" key="6">
    <source>
        <dbReference type="ARBA" id="ARBA00022989"/>
    </source>
</evidence>
<feature type="transmembrane region" description="Helical" evidence="12">
    <location>
        <begin position="332"/>
        <end position="351"/>
    </location>
</feature>
<feature type="compositionally biased region" description="Acidic residues" evidence="11">
    <location>
        <begin position="675"/>
        <end position="684"/>
    </location>
</feature>
<feature type="compositionally biased region" description="Polar residues" evidence="11">
    <location>
        <begin position="1013"/>
        <end position="1029"/>
    </location>
</feature>
<protein>
    <recommendedName>
        <fullName evidence="14">G-protein coupled receptors family 1 profile domain-containing protein</fullName>
    </recommendedName>
</protein>
<dbReference type="GO" id="GO:0005886">
    <property type="term" value="C:plasma membrane"/>
    <property type="evidence" value="ECO:0000318"/>
    <property type="project" value="GO_Central"/>
</dbReference>
<dbReference type="GO" id="GO:0007189">
    <property type="term" value="P:adenylate cyclase-activating G protein-coupled receptor signaling pathway"/>
    <property type="evidence" value="ECO:0000318"/>
    <property type="project" value="GO_Central"/>
</dbReference>
<evidence type="ECO:0000313" key="16">
    <source>
        <dbReference type="Proteomes" id="UP000001593"/>
    </source>
</evidence>
<evidence type="ECO:0000313" key="15">
    <source>
        <dbReference type="EMBL" id="EDO33423.1"/>
    </source>
</evidence>
<accession>A7SSA5</accession>
<dbReference type="PRINTS" id="PR00237">
    <property type="entry name" value="GPCRRHODOPSN"/>
</dbReference>
<evidence type="ECO:0000256" key="2">
    <source>
        <dbReference type="ARBA" id="ARBA00022475"/>
    </source>
</evidence>
<keyword evidence="9" id="KW-0675">Receptor</keyword>
<dbReference type="SUPFAM" id="SSF81321">
    <property type="entry name" value="Family A G protein-coupled receptor-like"/>
    <property type="match status" value="1"/>
</dbReference>
<feature type="compositionally biased region" description="Acidic residues" evidence="11">
    <location>
        <begin position="1053"/>
        <end position="1062"/>
    </location>
</feature>
<dbReference type="InParanoid" id="A7SSA5"/>
<evidence type="ECO:0000256" key="4">
    <source>
        <dbReference type="ARBA" id="ARBA00022692"/>
    </source>
</evidence>
<feature type="compositionally biased region" description="Basic and acidic residues" evidence="11">
    <location>
        <begin position="837"/>
        <end position="848"/>
    </location>
</feature>
<feature type="transmembrane region" description="Helical" evidence="12">
    <location>
        <begin position="418"/>
        <end position="444"/>
    </location>
</feature>
<keyword evidence="6 12" id="KW-1133">Transmembrane helix</keyword>
<proteinExistence type="predicted"/>
<feature type="region of interest" description="Disordered" evidence="11">
    <location>
        <begin position="1042"/>
        <end position="1069"/>
    </location>
</feature>
<dbReference type="Gene3D" id="3.80.10.10">
    <property type="entry name" value="Ribonuclease Inhibitor"/>
    <property type="match status" value="1"/>
</dbReference>
<feature type="transmembrane region" description="Helical" evidence="12">
    <location>
        <begin position="247"/>
        <end position="269"/>
    </location>
</feature>
<feature type="compositionally biased region" description="Low complexity" evidence="11">
    <location>
        <begin position="915"/>
        <end position="929"/>
    </location>
</feature>
<feature type="compositionally biased region" description="Polar residues" evidence="11">
    <location>
        <begin position="953"/>
        <end position="966"/>
    </location>
</feature>
<organism evidence="15 16">
    <name type="scientific">Nematostella vectensis</name>
    <name type="common">Starlet sea anemone</name>
    <dbReference type="NCBI Taxonomy" id="45351"/>
    <lineage>
        <taxon>Eukaryota</taxon>
        <taxon>Metazoa</taxon>
        <taxon>Cnidaria</taxon>
        <taxon>Anthozoa</taxon>
        <taxon>Hexacorallia</taxon>
        <taxon>Actiniaria</taxon>
        <taxon>Edwardsiidae</taxon>
        <taxon>Nematostella</taxon>
    </lineage>
</organism>
<feature type="transmembrane region" description="Helical" evidence="12">
    <location>
        <begin position="214"/>
        <end position="235"/>
    </location>
</feature>
<dbReference type="EMBL" id="DS469774">
    <property type="protein sequence ID" value="EDO33423.1"/>
    <property type="molecule type" value="Genomic_DNA"/>
</dbReference>
<evidence type="ECO:0000256" key="3">
    <source>
        <dbReference type="ARBA" id="ARBA00022614"/>
    </source>
</evidence>
<evidence type="ECO:0000256" key="12">
    <source>
        <dbReference type="SAM" id="Phobius"/>
    </source>
</evidence>
<evidence type="ECO:0000256" key="11">
    <source>
        <dbReference type="SAM" id="MobiDB-lite"/>
    </source>
</evidence>
<dbReference type="PANTHER" id="PTHR24372:SF82">
    <property type="entry name" value="RICKETS"/>
    <property type="match status" value="1"/>
</dbReference>